<gene>
    <name evidence="3" type="ORF">MENT_LOCUS51372</name>
</gene>
<protein>
    <submittedName>
        <fullName evidence="3">Uncharacterized protein</fullName>
    </submittedName>
</protein>
<dbReference type="Proteomes" id="UP000580250">
    <property type="component" value="Unassembled WGS sequence"/>
</dbReference>
<organism evidence="3 4">
    <name type="scientific">Meloidogyne enterolobii</name>
    <name type="common">Root-knot nematode worm</name>
    <name type="synonym">Meloidogyne mayaguensis</name>
    <dbReference type="NCBI Taxonomy" id="390850"/>
    <lineage>
        <taxon>Eukaryota</taxon>
        <taxon>Metazoa</taxon>
        <taxon>Ecdysozoa</taxon>
        <taxon>Nematoda</taxon>
        <taxon>Chromadorea</taxon>
        <taxon>Rhabditida</taxon>
        <taxon>Tylenchina</taxon>
        <taxon>Tylenchomorpha</taxon>
        <taxon>Tylenchoidea</taxon>
        <taxon>Meloidogynidae</taxon>
        <taxon>Meloidogyninae</taxon>
        <taxon>Meloidogyne</taxon>
    </lineage>
</organism>
<comment type="caution">
    <text evidence="3">The sequence shown here is derived from an EMBL/GenBank/DDBJ whole genome shotgun (WGS) entry which is preliminary data.</text>
</comment>
<evidence type="ECO:0000313" key="4">
    <source>
        <dbReference type="Proteomes" id="UP000580250"/>
    </source>
</evidence>
<name>A0A6V7XFP3_MELEN</name>
<feature type="signal peptide" evidence="2">
    <location>
        <begin position="1"/>
        <end position="20"/>
    </location>
</feature>
<evidence type="ECO:0000256" key="2">
    <source>
        <dbReference type="SAM" id="SignalP"/>
    </source>
</evidence>
<feature type="chain" id="PRO_5028278057" evidence="2">
    <location>
        <begin position="21"/>
        <end position="184"/>
    </location>
</feature>
<dbReference type="EMBL" id="CAJEWN010001518">
    <property type="protein sequence ID" value="CAD2198088.1"/>
    <property type="molecule type" value="Genomic_DNA"/>
</dbReference>
<feature type="compositionally biased region" description="Polar residues" evidence="1">
    <location>
        <begin position="33"/>
        <end position="49"/>
    </location>
</feature>
<evidence type="ECO:0000313" key="3">
    <source>
        <dbReference type="EMBL" id="CAD2198088.1"/>
    </source>
</evidence>
<keyword evidence="2" id="KW-0732">Signal</keyword>
<evidence type="ECO:0000256" key="1">
    <source>
        <dbReference type="SAM" id="MobiDB-lite"/>
    </source>
</evidence>
<proteinExistence type="predicted"/>
<dbReference type="AlphaFoldDB" id="A0A6V7XFP3"/>
<sequence>MKTYIYLLFISLLLFIYVISTIKCASRKDDSVPESTNKPDPGPSTSSLNPLAEEFKPYKDHLSRYQFDDPYFNQFLSQNITPTGSCDFDKYFPTFKQNPEEIGFPVYDESHLWNFSNESENPLNQPEKQFITEFNPEGIIYNISKHFDEFGWPEDEKFLTDDKHLIGISFLIRKSKLDSRNFIT</sequence>
<reference evidence="3 4" key="1">
    <citation type="submission" date="2020-08" db="EMBL/GenBank/DDBJ databases">
        <authorList>
            <person name="Koutsovoulos G."/>
            <person name="Danchin GJ E."/>
        </authorList>
    </citation>
    <scope>NUCLEOTIDE SEQUENCE [LARGE SCALE GENOMIC DNA]</scope>
</reference>
<feature type="region of interest" description="Disordered" evidence="1">
    <location>
        <begin position="29"/>
        <end position="51"/>
    </location>
</feature>
<accession>A0A6V7XFP3</accession>